<reference evidence="2" key="1">
    <citation type="submission" date="2016-07" db="EMBL/GenBank/DDBJ databases">
        <title>Frankia sp. NRRL B-16219 Genome sequencing.</title>
        <authorList>
            <person name="Ghodhbane-Gtari F."/>
            <person name="Swanson E."/>
            <person name="Gueddou A."/>
            <person name="Louati M."/>
            <person name="Nouioui I."/>
            <person name="Hezbri K."/>
            <person name="Abebe-Akele F."/>
            <person name="Simpson S."/>
            <person name="Morris K."/>
            <person name="Thomas K."/>
            <person name="Gtari M."/>
            <person name="Tisa L.S."/>
        </authorList>
    </citation>
    <scope>NUCLEOTIDE SEQUENCE [LARGE SCALE GENOMIC DNA]</scope>
    <source>
        <strain evidence="2">NRRL B-16219</strain>
    </source>
</reference>
<evidence type="ECO:0000313" key="2">
    <source>
        <dbReference type="Proteomes" id="UP000179769"/>
    </source>
</evidence>
<dbReference type="Proteomes" id="UP000179769">
    <property type="component" value="Unassembled WGS sequence"/>
</dbReference>
<sequence length="61" mass="6623">MSFFPWRNGDLGEQQTLVGGFQTADGSRWGRPVAAVAGPDRAVYITDDQADAVYRLAPPAR</sequence>
<evidence type="ECO:0000313" key="1">
    <source>
        <dbReference type="EMBL" id="OHV42696.1"/>
    </source>
</evidence>
<gene>
    <name evidence="1" type="ORF">BBK14_31770</name>
</gene>
<dbReference type="EMBL" id="MAXA01000042">
    <property type="protein sequence ID" value="OHV42696.1"/>
    <property type="molecule type" value="Genomic_DNA"/>
</dbReference>
<comment type="caution">
    <text evidence="1">The sequence shown here is derived from an EMBL/GenBank/DDBJ whole genome shotgun (WGS) entry which is preliminary data.</text>
</comment>
<name>A0A1S1R9M7_9ACTN</name>
<organism evidence="1 2">
    <name type="scientific">Parafrankia soli</name>
    <dbReference type="NCBI Taxonomy" id="2599596"/>
    <lineage>
        <taxon>Bacteria</taxon>
        <taxon>Bacillati</taxon>
        <taxon>Actinomycetota</taxon>
        <taxon>Actinomycetes</taxon>
        <taxon>Frankiales</taxon>
        <taxon>Frankiaceae</taxon>
        <taxon>Parafrankia</taxon>
    </lineage>
</organism>
<protein>
    <recommendedName>
        <fullName evidence="3">Glucose/Sorbosone dehydrogenase domain-containing protein</fullName>
    </recommendedName>
</protein>
<evidence type="ECO:0008006" key="3">
    <source>
        <dbReference type="Google" id="ProtNLM"/>
    </source>
</evidence>
<accession>A0A1S1R9M7</accession>
<keyword evidence="2" id="KW-1185">Reference proteome</keyword>
<proteinExistence type="predicted"/>
<dbReference type="AlphaFoldDB" id="A0A1S1R9M7"/>